<dbReference type="OrthoDB" id="7267294at2"/>
<feature type="domain" description="HTH luxR-type" evidence="2">
    <location>
        <begin position="254"/>
        <end position="319"/>
    </location>
</feature>
<name>A0A1H7RK67_9RHOB</name>
<dbReference type="Pfam" id="PF00561">
    <property type="entry name" value="Abhydrolase_1"/>
    <property type="match status" value="1"/>
</dbReference>
<dbReference type="STRING" id="1287727.SAMN05443999_106206"/>
<keyword evidence="1 3" id="KW-0378">Hydrolase</keyword>
<dbReference type="GO" id="GO:0006355">
    <property type="term" value="P:regulation of DNA-templated transcription"/>
    <property type="evidence" value="ECO:0007669"/>
    <property type="project" value="InterPro"/>
</dbReference>
<dbReference type="SUPFAM" id="SSF46894">
    <property type="entry name" value="C-terminal effector domain of the bipartite response regulators"/>
    <property type="match status" value="1"/>
</dbReference>
<dbReference type="InterPro" id="IPR029058">
    <property type="entry name" value="AB_hydrolase_fold"/>
</dbReference>
<dbReference type="PANTHER" id="PTHR43798">
    <property type="entry name" value="MONOACYLGLYCEROL LIPASE"/>
    <property type="match status" value="1"/>
</dbReference>
<dbReference type="SUPFAM" id="SSF53474">
    <property type="entry name" value="alpha/beta-Hydrolases"/>
    <property type="match status" value="1"/>
</dbReference>
<dbReference type="GO" id="GO:0016787">
    <property type="term" value="F:hydrolase activity"/>
    <property type="evidence" value="ECO:0007669"/>
    <property type="project" value="UniProtKB-KW"/>
</dbReference>
<organism evidence="3 4">
    <name type="scientific">Roseovarius azorensis</name>
    <dbReference type="NCBI Taxonomy" id="1287727"/>
    <lineage>
        <taxon>Bacteria</taxon>
        <taxon>Pseudomonadati</taxon>
        <taxon>Pseudomonadota</taxon>
        <taxon>Alphaproteobacteria</taxon>
        <taxon>Rhodobacterales</taxon>
        <taxon>Roseobacteraceae</taxon>
        <taxon>Roseovarius</taxon>
    </lineage>
</organism>
<dbReference type="Gene3D" id="1.10.10.10">
    <property type="entry name" value="Winged helix-like DNA-binding domain superfamily/Winged helix DNA-binding domain"/>
    <property type="match status" value="1"/>
</dbReference>
<keyword evidence="4" id="KW-1185">Reference proteome</keyword>
<dbReference type="InterPro" id="IPR016032">
    <property type="entry name" value="Sig_transdc_resp-reg_C-effctor"/>
</dbReference>
<dbReference type="InterPro" id="IPR000073">
    <property type="entry name" value="AB_hydrolase_1"/>
</dbReference>
<dbReference type="SMART" id="SM00421">
    <property type="entry name" value="HTH_LUXR"/>
    <property type="match status" value="1"/>
</dbReference>
<dbReference type="InterPro" id="IPR050266">
    <property type="entry name" value="AB_hydrolase_sf"/>
</dbReference>
<dbReference type="InterPro" id="IPR000792">
    <property type="entry name" value="Tscrpt_reg_LuxR_C"/>
</dbReference>
<proteinExistence type="predicted"/>
<dbReference type="Pfam" id="PF00196">
    <property type="entry name" value="GerE"/>
    <property type="match status" value="1"/>
</dbReference>
<evidence type="ECO:0000256" key="1">
    <source>
        <dbReference type="ARBA" id="ARBA00022801"/>
    </source>
</evidence>
<evidence type="ECO:0000313" key="4">
    <source>
        <dbReference type="Proteomes" id="UP000199582"/>
    </source>
</evidence>
<dbReference type="EMBL" id="FOAG01000006">
    <property type="protein sequence ID" value="SEL60613.1"/>
    <property type="molecule type" value="Genomic_DNA"/>
</dbReference>
<accession>A0A1H7RK67</accession>
<protein>
    <submittedName>
        <fullName evidence="3">Alpha/beta hydrolase fold</fullName>
    </submittedName>
</protein>
<dbReference type="InterPro" id="IPR036388">
    <property type="entry name" value="WH-like_DNA-bd_sf"/>
</dbReference>
<gene>
    <name evidence="3" type="ORF">SAMN05443999_106206</name>
</gene>
<dbReference type="AlphaFoldDB" id="A0A1H7RK67"/>
<dbReference type="Proteomes" id="UP000199582">
    <property type="component" value="Unassembled WGS sequence"/>
</dbReference>
<dbReference type="PANTHER" id="PTHR43798:SF31">
    <property type="entry name" value="AB HYDROLASE SUPERFAMILY PROTEIN YCLE"/>
    <property type="match status" value="1"/>
</dbReference>
<dbReference type="PRINTS" id="PR00038">
    <property type="entry name" value="HTHLUXR"/>
</dbReference>
<dbReference type="PROSITE" id="PS50043">
    <property type="entry name" value="HTH_LUXR_2"/>
    <property type="match status" value="1"/>
</dbReference>
<dbReference type="GO" id="GO:0016020">
    <property type="term" value="C:membrane"/>
    <property type="evidence" value="ECO:0007669"/>
    <property type="project" value="TreeGrafter"/>
</dbReference>
<dbReference type="Gene3D" id="3.40.50.1820">
    <property type="entry name" value="alpha/beta hydrolase"/>
    <property type="match status" value="1"/>
</dbReference>
<dbReference type="PRINTS" id="PR00111">
    <property type="entry name" value="ABHYDROLASE"/>
</dbReference>
<evidence type="ECO:0000313" key="3">
    <source>
        <dbReference type="EMBL" id="SEL60613.1"/>
    </source>
</evidence>
<dbReference type="CDD" id="cd06170">
    <property type="entry name" value="LuxR_C_like"/>
    <property type="match status" value="1"/>
</dbReference>
<reference evidence="3 4" key="1">
    <citation type="submission" date="2016-10" db="EMBL/GenBank/DDBJ databases">
        <authorList>
            <person name="de Groot N.N."/>
        </authorList>
    </citation>
    <scope>NUCLEOTIDE SEQUENCE [LARGE SCALE GENOMIC DNA]</scope>
    <source>
        <strain evidence="3 4">DSM 100674</strain>
    </source>
</reference>
<evidence type="ECO:0000259" key="2">
    <source>
        <dbReference type="PROSITE" id="PS50043"/>
    </source>
</evidence>
<sequence>MPSWLSNLDYQWQSTAWRPWLEFLWDRNHLIRYDPRGCGLSDRDIDDLSFDSWVRDVDAVLDAAGLDRVSLIGICQGGAVAIRYAASRPDRVDRLVLYGTYARGRNRRDDVPLEPEKAKVMLEMLELGWADEDSAFMRSFATQFQPDGTLEHLRTWCKLQRQAASASSAVALTRIMFDINVMEDARKIRCPTLVAHVREDAVVPLEEGRILAREIPGASFLTFDSRNHFMLPKEPAWAELVDALDSFLPGLRESDELAAVLSMREQQVLRAVAEGLDNREIGTALDISEKTVRNHVSGILSKLGVPTRAKAIVRAIRAGLGPGEAGR</sequence>
<dbReference type="RefSeq" id="WP_139274559.1">
    <property type="nucleotide sequence ID" value="NZ_FOAG01000006.1"/>
</dbReference>
<dbReference type="GO" id="GO:0003677">
    <property type="term" value="F:DNA binding"/>
    <property type="evidence" value="ECO:0007669"/>
    <property type="project" value="InterPro"/>
</dbReference>